<feature type="chain" id="PRO_5008631962" description="PKD domain-containing protein" evidence="2">
    <location>
        <begin position="29"/>
        <end position="295"/>
    </location>
</feature>
<accession>A0A1B9NG52</accession>
<organism evidence="3 4">
    <name type="scientific">Microbacterium sediminis</name>
    <dbReference type="NCBI Taxonomy" id="904291"/>
    <lineage>
        <taxon>Bacteria</taxon>
        <taxon>Bacillati</taxon>
        <taxon>Actinomycetota</taxon>
        <taxon>Actinomycetes</taxon>
        <taxon>Micrococcales</taxon>
        <taxon>Microbacteriaceae</taxon>
        <taxon>Microbacterium</taxon>
    </lineage>
</organism>
<dbReference type="Proteomes" id="UP000093355">
    <property type="component" value="Unassembled WGS sequence"/>
</dbReference>
<dbReference type="STRING" id="904291.A7J15_00550"/>
<keyword evidence="4" id="KW-1185">Reference proteome</keyword>
<evidence type="ECO:0000313" key="3">
    <source>
        <dbReference type="EMBL" id="OCG75585.1"/>
    </source>
</evidence>
<feature type="signal peptide" evidence="2">
    <location>
        <begin position="1"/>
        <end position="28"/>
    </location>
</feature>
<proteinExistence type="predicted"/>
<reference evidence="3 4" key="1">
    <citation type="submission" date="2016-05" db="EMBL/GenBank/DDBJ databases">
        <authorList>
            <person name="Lavstsen T."/>
            <person name="Jespersen J.S."/>
        </authorList>
    </citation>
    <scope>NUCLEOTIDE SEQUENCE [LARGE SCALE GENOMIC DNA]</scope>
    <source>
        <strain evidence="3 4">YLB-01</strain>
    </source>
</reference>
<evidence type="ECO:0000256" key="2">
    <source>
        <dbReference type="SAM" id="SignalP"/>
    </source>
</evidence>
<comment type="caution">
    <text evidence="3">The sequence shown here is derived from an EMBL/GenBank/DDBJ whole genome shotgun (WGS) entry which is preliminary data.</text>
</comment>
<evidence type="ECO:0000313" key="4">
    <source>
        <dbReference type="Proteomes" id="UP000093355"/>
    </source>
</evidence>
<gene>
    <name evidence="3" type="ORF">A7J15_00550</name>
</gene>
<dbReference type="AlphaFoldDB" id="A0A1B9NG52"/>
<feature type="region of interest" description="Disordered" evidence="1">
    <location>
        <begin position="50"/>
        <end position="111"/>
    </location>
</feature>
<protein>
    <recommendedName>
        <fullName evidence="5">PKD domain-containing protein</fullName>
    </recommendedName>
</protein>
<dbReference type="EMBL" id="LXMD01000012">
    <property type="protein sequence ID" value="OCG75585.1"/>
    <property type="molecule type" value="Genomic_DNA"/>
</dbReference>
<sequence length="295" mass="29969">MSGRLTGLLGSVLLLTASSWLLAPAAEADTGSCEATSWLGCHISNDGDSVSIGGSFTQPGGGQQAAPETGNGGGGNGGGGTAPVVEAEPEPEPLTDPRWGPCRDDQQSPRADGLCWQDWATEETEPEEPEAPVIPAVTVADVVRFAPATPAVGTEPGGVAIVGMPMNVVVTASTQTMSGQLFGLPVSVTFTPVEAVLDYGDGTTQTVPIGGGTWEQLGQPEFTPTATSHAYRDRGVYTLSATLRSTAVADFGVWGTRPVDGLVASPPSTARVQAVTADTGLVQYTCAENPTGPGC</sequence>
<evidence type="ECO:0008006" key="5">
    <source>
        <dbReference type="Google" id="ProtNLM"/>
    </source>
</evidence>
<evidence type="ECO:0000256" key="1">
    <source>
        <dbReference type="SAM" id="MobiDB-lite"/>
    </source>
</evidence>
<feature type="compositionally biased region" description="Gly residues" evidence="1">
    <location>
        <begin position="70"/>
        <end position="81"/>
    </location>
</feature>
<name>A0A1B9NG52_9MICO</name>
<keyword evidence="2" id="KW-0732">Signal</keyword>